<evidence type="ECO:0000256" key="1">
    <source>
        <dbReference type="SAM" id="MobiDB-lite"/>
    </source>
</evidence>
<accession>A0A9P6T5J1</accession>
<dbReference type="AlphaFoldDB" id="A0A9P6T5J1"/>
<reference evidence="2" key="1">
    <citation type="submission" date="2013-11" db="EMBL/GenBank/DDBJ databases">
        <title>Genome sequence of the fusiform rust pathogen reveals effectors for host alternation and coevolution with pine.</title>
        <authorList>
            <consortium name="DOE Joint Genome Institute"/>
            <person name="Smith K."/>
            <person name="Pendleton A."/>
            <person name="Kubisiak T."/>
            <person name="Anderson C."/>
            <person name="Salamov A."/>
            <person name="Aerts A."/>
            <person name="Riley R."/>
            <person name="Clum A."/>
            <person name="Lindquist E."/>
            <person name="Ence D."/>
            <person name="Campbell M."/>
            <person name="Kronenberg Z."/>
            <person name="Feau N."/>
            <person name="Dhillon B."/>
            <person name="Hamelin R."/>
            <person name="Burleigh J."/>
            <person name="Smith J."/>
            <person name="Yandell M."/>
            <person name="Nelson C."/>
            <person name="Grigoriev I."/>
            <person name="Davis J."/>
        </authorList>
    </citation>
    <scope>NUCLEOTIDE SEQUENCE</scope>
    <source>
        <strain evidence="2">G11</strain>
    </source>
</reference>
<sequence>MTENAHAPSSLPHVNPGSSPGSLDYVDPSSMDGINAFLEFLKFTPAKCCELCQYCWKWACLMA</sequence>
<comment type="caution">
    <text evidence="2">The sequence shown here is derived from an EMBL/GenBank/DDBJ whole genome shotgun (WGS) entry which is preliminary data.</text>
</comment>
<organism evidence="2 3">
    <name type="scientific">Cronartium quercuum f. sp. fusiforme G11</name>
    <dbReference type="NCBI Taxonomy" id="708437"/>
    <lineage>
        <taxon>Eukaryota</taxon>
        <taxon>Fungi</taxon>
        <taxon>Dikarya</taxon>
        <taxon>Basidiomycota</taxon>
        <taxon>Pucciniomycotina</taxon>
        <taxon>Pucciniomycetes</taxon>
        <taxon>Pucciniales</taxon>
        <taxon>Coleosporiaceae</taxon>
        <taxon>Cronartium</taxon>
    </lineage>
</organism>
<feature type="region of interest" description="Disordered" evidence="1">
    <location>
        <begin position="1"/>
        <end position="25"/>
    </location>
</feature>
<gene>
    <name evidence="2" type="ORF">CROQUDRAFT_101638</name>
</gene>
<protein>
    <submittedName>
        <fullName evidence="2">Uncharacterized protein</fullName>
    </submittedName>
</protein>
<dbReference type="Proteomes" id="UP000886653">
    <property type="component" value="Unassembled WGS sequence"/>
</dbReference>
<proteinExistence type="predicted"/>
<evidence type="ECO:0000313" key="3">
    <source>
        <dbReference type="Proteomes" id="UP000886653"/>
    </source>
</evidence>
<dbReference type="EMBL" id="MU167608">
    <property type="protein sequence ID" value="KAG0139374.1"/>
    <property type="molecule type" value="Genomic_DNA"/>
</dbReference>
<evidence type="ECO:0000313" key="2">
    <source>
        <dbReference type="EMBL" id="KAG0139374.1"/>
    </source>
</evidence>
<keyword evidence="3" id="KW-1185">Reference proteome</keyword>
<name>A0A9P6T5J1_9BASI</name>